<dbReference type="SUPFAM" id="SSF52266">
    <property type="entry name" value="SGNH hydrolase"/>
    <property type="match status" value="1"/>
</dbReference>
<sequence length="402" mass="45958">MDSCNRNVTLRKRLAETGSASSFYEDTLNTSTGLNYSDSARSLPDLSKALLNCEVDELQSEVIKLRSELEQSQGEVDSLNMENDSLSKIIASQQTKIDQLKLLCMATSGSKKSSKRKRKSHKTRSHNNIASTQSKSNLDDSYNDLNIDEGNIDIKSPIKDQDTSHQNQSTVAAVSCSSSIELENKNADKRKRILIFTDNYGSLVRKYLQETAGSSYFVSCISKPGATSDRLLESCVEICNDFNNNDFVVIMCGNNDRNPLHTQSILYYYLNKLSHTNVFLCNVQRNRYLNESKLNDLMNHLCSQFNNCTFIYIESKMTFRNYNLIISRYIMRDILHIYYRYEYQQYKISQVSNTILNDVTTFISISTQTDKLINSNVISIGTQTENINDFFRGEQFNHYNAQ</sequence>
<reference evidence="3" key="1">
    <citation type="submission" date="2021-12" db="EMBL/GenBank/DDBJ databases">
        <authorList>
            <person name="King R."/>
        </authorList>
    </citation>
    <scope>NUCLEOTIDE SEQUENCE</scope>
</reference>
<proteinExistence type="predicted"/>
<feature type="coiled-coil region" evidence="1">
    <location>
        <begin position="48"/>
        <end position="89"/>
    </location>
</feature>
<gene>
    <name evidence="3" type="ORF">CINC_LOCUS3865</name>
</gene>
<dbReference type="EMBL" id="LR824019">
    <property type="protein sequence ID" value="CAD0202200.1"/>
    <property type="molecule type" value="Genomic_DNA"/>
</dbReference>
<evidence type="ECO:0000313" key="3">
    <source>
        <dbReference type="EMBL" id="CAD0202200.1"/>
    </source>
</evidence>
<name>A0A9N8L281_CHRIL</name>
<dbReference type="Gene3D" id="3.40.50.1110">
    <property type="entry name" value="SGNH hydrolase"/>
    <property type="match status" value="1"/>
</dbReference>
<protein>
    <submittedName>
        <fullName evidence="3">Uncharacterized protein</fullName>
    </submittedName>
</protein>
<keyword evidence="1" id="KW-0175">Coiled coil</keyword>
<organism evidence="3 4">
    <name type="scientific">Chrysodeixis includens</name>
    <name type="common">Soybean looper</name>
    <name type="synonym">Pseudoplusia includens</name>
    <dbReference type="NCBI Taxonomy" id="689277"/>
    <lineage>
        <taxon>Eukaryota</taxon>
        <taxon>Metazoa</taxon>
        <taxon>Ecdysozoa</taxon>
        <taxon>Arthropoda</taxon>
        <taxon>Hexapoda</taxon>
        <taxon>Insecta</taxon>
        <taxon>Pterygota</taxon>
        <taxon>Neoptera</taxon>
        <taxon>Endopterygota</taxon>
        <taxon>Lepidoptera</taxon>
        <taxon>Glossata</taxon>
        <taxon>Ditrysia</taxon>
        <taxon>Noctuoidea</taxon>
        <taxon>Noctuidae</taxon>
        <taxon>Plusiinae</taxon>
        <taxon>Chrysodeixis</taxon>
    </lineage>
</organism>
<dbReference type="Proteomes" id="UP001154114">
    <property type="component" value="Chromosome 16"/>
</dbReference>
<feature type="region of interest" description="Disordered" evidence="2">
    <location>
        <begin position="108"/>
        <end position="141"/>
    </location>
</feature>
<dbReference type="OrthoDB" id="7490061at2759"/>
<dbReference type="InterPro" id="IPR036514">
    <property type="entry name" value="SGNH_hydro_sf"/>
</dbReference>
<evidence type="ECO:0000256" key="2">
    <source>
        <dbReference type="SAM" id="MobiDB-lite"/>
    </source>
</evidence>
<feature type="compositionally biased region" description="Polar residues" evidence="2">
    <location>
        <begin position="127"/>
        <end position="141"/>
    </location>
</feature>
<feature type="compositionally biased region" description="Basic residues" evidence="2">
    <location>
        <begin position="112"/>
        <end position="125"/>
    </location>
</feature>
<evidence type="ECO:0000313" key="4">
    <source>
        <dbReference type="Proteomes" id="UP001154114"/>
    </source>
</evidence>
<keyword evidence="4" id="KW-1185">Reference proteome</keyword>
<accession>A0A9N8L281</accession>
<evidence type="ECO:0000256" key="1">
    <source>
        <dbReference type="SAM" id="Coils"/>
    </source>
</evidence>
<dbReference type="AlphaFoldDB" id="A0A9N8L281"/>